<evidence type="ECO:0000313" key="2">
    <source>
        <dbReference type="Proteomes" id="UP000094828"/>
    </source>
</evidence>
<proteinExistence type="predicted"/>
<dbReference type="Proteomes" id="UP000094828">
    <property type="component" value="Unassembled WGS sequence"/>
</dbReference>
<dbReference type="SUPFAM" id="SSF53092">
    <property type="entry name" value="Creatinase/prolidase N-terminal domain"/>
    <property type="match status" value="1"/>
</dbReference>
<organism evidence="1 2">
    <name type="scientific">Planctopirus hydrillae</name>
    <dbReference type="NCBI Taxonomy" id="1841610"/>
    <lineage>
        <taxon>Bacteria</taxon>
        <taxon>Pseudomonadati</taxon>
        <taxon>Planctomycetota</taxon>
        <taxon>Planctomycetia</taxon>
        <taxon>Planctomycetales</taxon>
        <taxon>Planctomycetaceae</taxon>
        <taxon>Planctopirus</taxon>
    </lineage>
</organism>
<gene>
    <name evidence="1" type="ORF">A6X21_18285</name>
</gene>
<dbReference type="RefSeq" id="WP_131818219.1">
    <property type="nucleotide sequence ID" value="NZ_LYDR01000050.1"/>
</dbReference>
<sequence length="386" mass="42734">MATIVDRSDPLSSAEFVTVDPAMAALVDRRHRKIADWLKSHQFDAALLTDPANQSWLSAGADFSGAEMSGPSTAMFVTPESRVIVCHNVASSRVFETCIGGMGFQIKERPWYEPLEVLLADLCRSRKVVLDRFGPLGEARTEAFRNFRWPLDDHDVEQLKMGSKIITHAVEATCRGWYPGKRECELAGEVSHRLLKHEVTPVRVQILADGRARRFRDWAWSEDETTSTVTIVAIGRYKGMHCGVSRTVLDGPLEGSFAEAWEKLALVLGTAMFFSLGSTPLSQIWGKVARIYEKFGCADEWEMAPQGELLDYGRISALITPQSKVAVPARGAIFWRPSIAMAMAGETVLATEEGARVLTHSGDWPTWDVEIKGSHVPVTAILSRSE</sequence>
<dbReference type="STRING" id="1841610.A6X21_18285"/>
<dbReference type="InterPro" id="IPR029149">
    <property type="entry name" value="Creatin/AminoP/Spt16_N"/>
</dbReference>
<protein>
    <recommendedName>
        <fullName evidence="3">Peptidase M24 domain-containing protein</fullName>
    </recommendedName>
</protein>
<dbReference type="SUPFAM" id="SSF55920">
    <property type="entry name" value="Creatinase/aminopeptidase"/>
    <property type="match status" value="1"/>
</dbReference>
<accession>A0A1C3EKA8</accession>
<dbReference type="OrthoDB" id="4850044at2"/>
<name>A0A1C3EKA8_9PLAN</name>
<dbReference type="InterPro" id="IPR036005">
    <property type="entry name" value="Creatinase/aminopeptidase-like"/>
</dbReference>
<evidence type="ECO:0000313" key="1">
    <source>
        <dbReference type="EMBL" id="ODA33677.1"/>
    </source>
</evidence>
<keyword evidence="2" id="KW-1185">Reference proteome</keyword>
<evidence type="ECO:0008006" key="3">
    <source>
        <dbReference type="Google" id="ProtNLM"/>
    </source>
</evidence>
<reference evidence="1 2" key="1">
    <citation type="submission" date="2016-05" db="EMBL/GenBank/DDBJ databases">
        <title>Genomic and physiological characterization of Planctopirus sp. isolated from fresh water lake.</title>
        <authorList>
            <person name="Subhash Y."/>
            <person name="Ramana C."/>
        </authorList>
    </citation>
    <scope>NUCLEOTIDE SEQUENCE [LARGE SCALE GENOMIC DNA]</scope>
    <source>
        <strain evidence="1 2">JC280</strain>
    </source>
</reference>
<dbReference type="AlphaFoldDB" id="A0A1C3EKA8"/>
<dbReference type="EMBL" id="LYDR01000050">
    <property type="protein sequence ID" value="ODA33677.1"/>
    <property type="molecule type" value="Genomic_DNA"/>
</dbReference>
<dbReference type="Gene3D" id="3.40.350.10">
    <property type="entry name" value="Creatinase/prolidase N-terminal domain"/>
    <property type="match status" value="1"/>
</dbReference>
<comment type="caution">
    <text evidence="1">The sequence shown here is derived from an EMBL/GenBank/DDBJ whole genome shotgun (WGS) entry which is preliminary data.</text>
</comment>